<protein>
    <submittedName>
        <fullName evidence="3">Abortive infection family protein</fullName>
    </submittedName>
</protein>
<feature type="region of interest" description="Disordered" evidence="1">
    <location>
        <begin position="144"/>
        <end position="163"/>
    </location>
</feature>
<dbReference type="EMBL" id="JBITLV010000002">
    <property type="protein sequence ID" value="MFI7587043.1"/>
    <property type="molecule type" value="Genomic_DNA"/>
</dbReference>
<evidence type="ECO:0000313" key="4">
    <source>
        <dbReference type="Proteomes" id="UP001612915"/>
    </source>
</evidence>
<evidence type="ECO:0000259" key="2">
    <source>
        <dbReference type="Pfam" id="PF14355"/>
    </source>
</evidence>
<keyword evidence="4" id="KW-1185">Reference proteome</keyword>
<dbReference type="Pfam" id="PF14355">
    <property type="entry name" value="Abi_C"/>
    <property type="match status" value="1"/>
</dbReference>
<dbReference type="Pfam" id="PF21196">
    <property type="entry name" value="PcrA_UvrD_tudor"/>
    <property type="match status" value="1"/>
</dbReference>
<dbReference type="Proteomes" id="UP001612915">
    <property type="component" value="Unassembled WGS sequence"/>
</dbReference>
<dbReference type="RefSeq" id="WP_398277916.1">
    <property type="nucleotide sequence ID" value="NZ_JBITLV010000002.1"/>
</dbReference>
<reference evidence="3 4" key="1">
    <citation type="submission" date="2024-10" db="EMBL/GenBank/DDBJ databases">
        <title>The Natural Products Discovery Center: Release of the First 8490 Sequenced Strains for Exploring Actinobacteria Biosynthetic Diversity.</title>
        <authorList>
            <person name="Kalkreuter E."/>
            <person name="Kautsar S.A."/>
            <person name="Yang D."/>
            <person name="Bader C.D."/>
            <person name="Teijaro C.N."/>
            <person name="Fluegel L."/>
            <person name="Davis C.M."/>
            <person name="Simpson J.R."/>
            <person name="Lauterbach L."/>
            <person name="Steele A.D."/>
            <person name="Gui C."/>
            <person name="Meng S."/>
            <person name="Li G."/>
            <person name="Viehrig K."/>
            <person name="Ye F."/>
            <person name="Su P."/>
            <person name="Kiefer A.F."/>
            <person name="Nichols A."/>
            <person name="Cepeda A.J."/>
            <person name="Yan W."/>
            <person name="Fan B."/>
            <person name="Jiang Y."/>
            <person name="Adhikari A."/>
            <person name="Zheng C.-J."/>
            <person name="Schuster L."/>
            <person name="Cowan T.M."/>
            <person name="Smanski M.J."/>
            <person name="Chevrette M.G."/>
            <person name="De Carvalho L.P.S."/>
            <person name="Shen B."/>
        </authorList>
    </citation>
    <scope>NUCLEOTIDE SEQUENCE [LARGE SCALE GENOMIC DNA]</scope>
    <source>
        <strain evidence="3 4">NPDC049639</strain>
    </source>
</reference>
<evidence type="ECO:0000256" key="1">
    <source>
        <dbReference type="SAM" id="MobiDB-lite"/>
    </source>
</evidence>
<gene>
    <name evidence="3" type="ORF">ACIB24_08215</name>
</gene>
<organism evidence="3 4">
    <name type="scientific">Spongisporangium articulatum</name>
    <dbReference type="NCBI Taxonomy" id="3362603"/>
    <lineage>
        <taxon>Bacteria</taxon>
        <taxon>Bacillati</taxon>
        <taxon>Actinomycetota</taxon>
        <taxon>Actinomycetes</taxon>
        <taxon>Kineosporiales</taxon>
        <taxon>Kineosporiaceae</taxon>
        <taxon>Spongisporangium</taxon>
    </lineage>
</organism>
<accession>A0ABW8ALS4</accession>
<dbReference type="InterPro" id="IPR026001">
    <property type="entry name" value="Abi-like_C"/>
</dbReference>
<name>A0ABW8ALS4_9ACTN</name>
<feature type="domain" description="Abortive infection protein-like C-terminal" evidence="2">
    <location>
        <begin position="52"/>
        <end position="133"/>
    </location>
</feature>
<sequence length="220" mass="23843">MAEMRRQVDRIRRDFADDPEAVVGQAKDLGETTCKTILGLTGTGPETKLDVPALVEKTLRHLGVHPSTITSEDRNEAQAIKRMFGSLFSVMTGMAELRNARGSGHGRSGAPLIDAAAGRLAVGMVLPAVVYLCDLYEARTDEGAPVMAPPPQEAPARRGTRRWDPEVPFDAGANVFHETFGDGRVIGVAGHDDSLVATVLFDQVGEKRLLLRYAPLHIYQ</sequence>
<proteinExistence type="predicted"/>
<comment type="caution">
    <text evidence="3">The sequence shown here is derived from an EMBL/GenBank/DDBJ whole genome shotgun (WGS) entry which is preliminary data.</text>
</comment>
<evidence type="ECO:0000313" key="3">
    <source>
        <dbReference type="EMBL" id="MFI7587043.1"/>
    </source>
</evidence>